<evidence type="ECO:0000256" key="6">
    <source>
        <dbReference type="ARBA" id="ARBA00047113"/>
    </source>
</evidence>
<dbReference type="Pfam" id="PF01176">
    <property type="entry name" value="eIF-1a"/>
    <property type="match status" value="1"/>
</dbReference>
<feature type="region of interest" description="Disordered" evidence="10">
    <location>
        <begin position="111"/>
        <end position="163"/>
    </location>
</feature>
<name>A0A914WH61_9BILA</name>
<accession>A0A914WH61</accession>
<evidence type="ECO:0000256" key="2">
    <source>
        <dbReference type="ARBA" id="ARBA00022540"/>
    </source>
</evidence>
<evidence type="ECO:0000313" key="12">
    <source>
        <dbReference type="Proteomes" id="UP000887566"/>
    </source>
</evidence>
<reference evidence="13 14" key="1">
    <citation type="submission" date="2022-11" db="UniProtKB">
        <authorList>
            <consortium name="WormBaseParasite"/>
        </authorList>
    </citation>
    <scope>IDENTIFICATION</scope>
</reference>
<keyword evidence="3 7" id="KW-0648">Protein biosynthesis</keyword>
<dbReference type="Proteomes" id="UP000887566">
    <property type="component" value="Unplaced"/>
</dbReference>
<comment type="similarity">
    <text evidence="1 8">Belongs to the eIF-1A family.</text>
</comment>
<dbReference type="PROSITE" id="PS50832">
    <property type="entry name" value="S1_IF1_TYPE"/>
    <property type="match status" value="1"/>
</dbReference>
<dbReference type="SMART" id="SM00652">
    <property type="entry name" value="eIF1a"/>
    <property type="match status" value="1"/>
</dbReference>
<dbReference type="InterPro" id="IPR006196">
    <property type="entry name" value="RNA-binding_domain_S1_IF1"/>
</dbReference>
<dbReference type="CDD" id="cd05793">
    <property type="entry name" value="S1_IF1A"/>
    <property type="match status" value="1"/>
</dbReference>
<evidence type="ECO:0000313" key="14">
    <source>
        <dbReference type="WBParaSite" id="PSAMB.scaffold38size103597.g1005.t1"/>
    </source>
</evidence>
<feature type="compositionally biased region" description="Acidic residues" evidence="10">
    <location>
        <begin position="153"/>
        <end position="163"/>
    </location>
</feature>
<dbReference type="GO" id="GO:0003743">
    <property type="term" value="F:translation initiation factor activity"/>
    <property type="evidence" value="ECO:0007669"/>
    <property type="project" value="UniProtKB-UniRule"/>
</dbReference>
<comment type="function">
    <text evidence="5 9">Component of the 43S pre-initiation complex (43S PIC), which binds to the mRNA cap-proximal region, scans mRNA 5'-untranslated region, and locates the initiation codon. This protein enhances formation of the cap-proximal complex. Together with EIF1, facilitates scanning, start codon recognition, promotion of the assembly of 48S complex at the initiation codon (43S PIC becomes 48S PIC after the start codon is reached), and dissociation of aberrant complexes. After start codon location, together with EIF5B orients the initiator methionine-tRNA in a conformation that allows 60S ribosomal subunit joining to form the 80S initiation complex. Is released after 80S initiation complex formation, just after GTP hydrolysis by EIF5B, and before release of EIF5B. Its globular part is located in the A site of the 40S ribosomal subunit. Its interaction with EIF5 during scanning contribute to the maintenance of EIF1 within the open 43S PIC. In contrast to yeast orthologs, does not bind EIF1.</text>
</comment>
<dbReference type="GO" id="GO:0003723">
    <property type="term" value="F:RNA binding"/>
    <property type="evidence" value="ECO:0007669"/>
    <property type="project" value="InterPro"/>
</dbReference>
<keyword evidence="12" id="KW-1185">Reference proteome</keyword>
<evidence type="ECO:0000256" key="10">
    <source>
        <dbReference type="SAM" id="MobiDB-lite"/>
    </source>
</evidence>
<protein>
    <recommendedName>
        <fullName evidence="4">Eukaryotic translation initiation factor 4C</fullName>
    </recommendedName>
</protein>
<dbReference type="PANTHER" id="PTHR21668">
    <property type="entry name" value="EIF-1A"/>
    <property type="match status" value="1"/>
</dbReference>
<dbReference type="InterPro" id="IPR018104">
    <property type="entry name" value="TIF_eIF-1A_CS"/>
</dbReference>
<dbReference type="NCBIfam" id="TIGR00523">
    <property type="entry name" value="eIF-1A"/>
    <property type="match status" value="1"/>
</dbReference>
<evidence type="ECO:0000313" key="13">
    <source>
        <dbReference type="WBParaSite" id="PSAMB.scaffold179size68690.g3093.t1"/>
    </source>
</evidence>
<dbReference type="Gene3D" id="2.40.50.140">
    <property type="entry name" value="Nucleic acid-binding proteins"/>
    <property type="match status" value="1"/>
</dbReference>
<feature type="domain" description="S1-like" evidence="11">
    <location>
        <begin position="22"/>
        <end position="96"/>
    </location>
</feature>
<evidence type="ECO:0000256" key="4">
    <source>
        <dbReference type="ARBA" id="ARBA00032507"/>
    </source>
</evidence>
<dbReference type="HAMAP" id="MF_00216">
    <property type="entry name" value="aIF_1A"/>
    <property type="match status" value="1"/>
</dbReference>
<evidence type="ECO:0000256" key="9">
    <source>
        <dbReference type="RuleBase" id="RU004365"/>
    </source>
</evidence>
<evidence type="ECO:0000256" key="1">
    <source>
        <dbReference type="ARBA" id="ARBA00007392"/>
    </source>
</evidence>
<dbReference type="AlphaFoldDB" id="A0A914WH61"/>
<keyword evidence="2 7" id="KW-0396">Initiation factor</keyword>
<feature type="compositionally biased region" description="Acidic residues" evidence="10">
    <location>
        <begin position="118"/>
        <end position="146"/>
    </location>
</feature>
<dbReference type="WBParaSite" id="PSAMB.scaffold179size68690.g3093.t1">
    <property type="protein sequence ID" value="PSAMB.scaffold179size68690.g3093.t1"/>
    <property type="gene ID" value="PSAMB.scaffold179size68690.g3093"/>
</dbReference>
<evidence type="ECO:0000259" key="11">
    <source>
        <dbReference type="PROSITE" id="PS50832"/>
    </source>
</evidence>
<evidence type="ECO:0000256" key="5">
    <source>
        <dbReference type="ARBA" id="ARBA00045454"/>
    </source>
</evidence>
<comment type="subunit">
    <text evidence="6">Component of the 43S pre-initiation complex (43S PIC), which is composed of the 40S ribosomal subunit, EIF1, eIF1A (EIF1AX), eIF3 complex, EIF5 and eIF2-GTP-initiator tRNA complex (eIF2 ternary complex). Interacts with EIF5; this interaction contributes to the maintenance of EIF1 within the open 43S PIC. Interacts through its C-terminal domain (CTD) with the CTD of EIF5B; from the location of the start codon by the 43S complex until the formation of the 80S complex.</text>
</comment>
<dbReference type="InterPro" id="IPR001253">
    <property type="entry name" value="TIF_eIF-1A"/>
</dbReference>
<evidence type="ECO:0000256" key="3">
    <source>
        <dbReference type="ARBA" id="ARBA00022917"/>
    </source>
</evidence>
<dbReference type="PROSITE" id="PS01262">
    <property type="entry name" value="IF1A"/>
    <property type="match status" value="1"/>
</dbReference>
<dbReference type="InterPro" id="IPR012340">
    <property type="entry name" value="NA-bd_OB-fold"/>
</dbReference>
<evidence type="ECO:0000256" key="7">
    <source>
        <dbReference type="PROSITE-ProRule" id="PRU00181"/>
    </source>
</evidence>
<sequence length="163" mass="18523">MPKNKGKGGKNRRRGKNENDILKRELVFKEDGQEYAQVTKILGNGRLTAFCFDGKTRLCHIRGKLRKKVWINHSDIILVGLRDYQDDKADVILKYNPDEARNLKTYGELPENAKLNEGGEEMEDGGIEFGDVEDLDGDVEVEEDDNMPTSESDSSDDDEEDEK</sequence>
<proteinExistence type="inferred from homology"/>
<organism evidence="12 14">
    <name type="scientific">Plectus sambesii</name>
    <dbReference type="NCBI Taxonomy" id="2011161"/>
    <lineage>
        <taxon>Eukaryota</taxon>
        <taxon>Metazoa</taxon>
        <taxon>Ecdysozoa</taxon>
        <taxon>Nematoda</taxon>
        <taxon>Chromadorea</taxon>
        <taxon>Plectida</taxon>
        <taxon>Plectina</taxon>
        <taxon>Plectoidea</taxon>
        <taxon>Plectidae</taxon>
        <taxon>Plectus</taxon>
    </lineage>
</organism>
<dbReference type="WBParaSite" id="PSAMB.scaffold38size103597.g1005.t1">
    <property type="protein sequence ID" value="PSAMB.scaffold38size103597.g1005.t1"/>
    <property type="gene ID" value="PSAMB.scaffold38size103597.g1005"/>
</dbReference>
<dbReference type="SUPFAM" id="SSF50249">
    <property type="entry name" value="Nucleic acid-binding proteins"/>
    <property type="match status" value="1"/>
</dbReference>
<evidence type="ECO:0000256" key="8">
    <source>
        <dbReference type="RuleBase" id="RU004364"/>
    </source>
</evidence>